<feature type="transmembrane region" description="Helical" evidence="1">
    <location>
        <begin position="425"/>
        <end position="449"/>
    </location>
</feature>
<proteinExistence type="predicted"/>
<feature type="transmembrane region" description="Helical" evidence="1">
    <location>
        <begin position="141"/>
        <end position="162"/>
    </location>
</feature>
<keyword evidence="1" id="KW-1133">Transmembrane helix</keyword>
<dbReference type="RefSeq" id="WP_377062836.1">
    <property type="nucleotide sequence ID" value="NZ_JBHSJJ010000003.1"/>
</dbReference>
<sequence length="495" mass="57082">MVATLIKLELLKRIRSTSFARSLTIGIFIFFLAFLLLSYLFLFGLSLNHIVKNILGQDDTVFFINSCLLYFFLLELIYRYFIQQLPVITLENFLHLPIPKSGIIHFLLLGSFISPLSIVGLLLFGPFAMTEIKYTFGPVPAYIWLGSIMLTSWSIHWFMLWFKQRFEDNIPAMLLVFTGLLLSIGASYYGYYDLGAFFEPVFTFALESPVPIFLLIIILVCSYFLCFAFYKQNAYLEELSEEENLSFANHSFGFLSKFGLAGEMANLEWKLILRHKKSRTYLTFCLIFLLYGLIFYNNPLYLSEHGFSYIFIFVGTFITGIFMLQYGQLFLSWNSPAFDFYIYQRNGLKALVKGKYLIFGGISCLCFLLSLPYAYFGWEILWIHLATFLFNMGVTMHLVVYLSLWKPKPMDLNKGAMFNYEGMGMSQFLMIIPLLMGPYLIFLPFALWIGDYAGLVALGIAGLFGILAFPLILTRIQTAVAKKRYEISSSFRQEL</sequence>
<feature type="transmembrane region" description="Helical" evidence="1">
    <location>
        <begin position="381"/>
        <end position="404"/>
    </location>
</feature>
<dbReference type="EMBL" id="JBHSJJ010000003">
    <property type="protein sequence ID" value="MFC4871406.1"/>
    <property type="molecule type" value="Genomic_DNA"/>
</dbReference>
<accession>A0ABV9SYI5</accession>
<name>A0ABV9SYI5_9BACT</name>
<dbReference type="Proteomes" id="UP001595818">
    <property type="component" value="Unassembled WGS sequence"/>
</dbReference>
<feature type="transmembrane region" description="Helical" evidence="1">
    <location>
        <begin position="212"/>
        <end position="230"/>
    </location>
</feature>
<feature type="transmembrane region" description="Helical" evidence="1">
    <location>
        <begin position="354"/>
        <end position="375"/>
    </location>
</feature>
<feature type="transmembrane region" description="Helical" evidence="1">
    <location>
        <begin position="174"/>
        <end position="192"/>
    </location>
</feature>
<feature type="transmembrane region" description="Helical" evidence="1">
    <location>
        <begin position="20"/>
        <end position="42"/>
    </location>
</feature>
<feature type="transmembrane region" description="Helical" evidence="1">
    <location>
        <begin position="103"/>
        <end position="129"/>
    </location>
</feature>
<feature type="transmembrane region" description="Helical" evidence="1">
    <location>
        <begin position="455"/>
        <end position="474"/>
    </location>
</feature>
<feature type="transmembrane region" description="Helical" evidence="1">
    <location>
        <begin position="309"/>
        <end position="333"/>
    </location>
</feature>
<keyword evidence="1" id="KW-0472">Membrane</keyword>
<dbReference type="Pfam" id="PF18940">
    <property type="entry name" value="DUF5687"/>
    <property type="match status" value="1"/>
</dbReference>
<dbReference type="InterPro" id="IPR043742">
    <property type="entry name" value="DUF5687"/>
</dbReference>
<organism evidence="2 3">
    <name type="scientific">Negadavirga shengliensis</name>
    <dbReference type="NCBI Taxonomy" id="1389218"/>
    <lineage>
        <taxon>Bacteria</taxon>
        <taxon>Pseudomonadati</taxon>
        <taxon>Bacteroidota</taxon>
        <taxon>Cytophagia</taxon>
        <taxon>Cytophagales</taxon>
        <taxon>Cyclobacteriaceae</taxon>
        <taxon>Negadavirga</taxon>
    </lineage>
</organism>
<feature type="transmembrane region" description="Helical" evidence="1">
    <location>
        <begin position="280"/>
        <end position="297"/>
    </location>
</feature>
<evidence type="ECO:0000256" key="1">
    <source>
        <dbReference type="SAM" id="Phobius"/>
    </source>
</evidence>
<gene>
    <name evidence="2" type="ORF">ACFPFU_06895</name>
</gene>
<feature type="transmembrane region" description="Helical" evidence="1">
    <location>
        <begin position="62"/>
        <end position="82"/>
    </location>
</feature>
<evidence type="ECO:0000313" key="2">
    <source>
        <dbReference type="EMBL" id="MFC4871406.1"/>
    </source>
</evidence>
<protein>
    <submittedName>
        <fullName evidence="2">DUF5687 family protein</fullName>
    </submittedName>
</protein>
<evidence type="ECO:0000313" key="3">
    <source>
        <dbReference type="Proteomes" id="UP001595818"/>
    </source>
</evidence>
<comment type="caution">
    <text evidence="2">The sequence shown here is derived from an EMBL/GenBank/DDBJ whole genome shotgun (WGS) entry which is preliminary data.</text>
</comment>
<reference evidence="3" key="1">
    <citation type="journal article" date="2019" name="Int. J. Syst. Evol. Microbiol.">
        <title>The Global Catalogue of Microorganisms (GCM) 10K type strain sequencing project: providing services to taxonomists for standard genome sequencing and annotation.</title>
        <authorList>
            <consortium name="The Broad Institute Genomics Platform"/>
            <consortium name="The Broad Institute Genome Sequencing Center for Infectious Disease"/>
            <person name="Wu L."/>
            <person name="Ma J."/>
        </authorList>
    </citation>
    <scope>NUCLEOTIDE SEQUENCE [LARGE SCALE GENOMIC DNA]</scope>
    <source>
        <strain evidence="3">CGMCC 4.7466</strain>
    </source>
</reference>
<keyword evidence="3" id="KW-1185">Reference proteome</keyword>
<keyword evidence="1" id="KW-0812">Transmembrane</keyword>